<reference evidence="2" key="1">
    <citation type="journal article" date="2018" name="BMC Genomics">
        <title>Genomic insights into host adaptation between the wheat stripe rust pathogen (Puccinia striiformis f. sp. tritici) and the barley stripe rust pathogen (Puccinia striiformis f. sp. hordei).</title>
        <authorList>
            <person name="Xia C."/>
            <person name="Wang M."/>
            <person name="Yin C."/>
            <person name="Cornejo O.E."/>
            <person name="Hulbert S.H."/>
            <person name="Chen X."/>
        </authorList>
    </citation>
    <scope>NUCLEOTIDE SEQUENCE [LARGE SCALE GENOMIC DNA]</scope>
    <source>
        <strain evidence="2">93-210</strain>
    </source>
</reference>
<reference evidence="1 2" key="3">
    <citation type="journal article" date="2022" name="Microbiol. Spectr.">
        <title>Folding features and dynamics of 3D genome architecture in plant fungal pathogens.</title>
        <authorList>
            <person name="Xia C."/>
        </authorList>
    </citation>
    <scope>NUCLEOTIDE SEQUENCE [LARGE SCALE GENOMIC DNA]</scope>
    <source>
        <strain evidence="1 2">93-210</strain>
    </source>
</reference>
<comment type="caution">
    <text evidence="1">The sequence shown here is derived from an EMBL/GenBank/DDBJ whole genome shotgun (WGS) entry which is preliminary data.</text>
</comment>
<organism evidence="1 2">
    <name type="scientific">Puccinia striiformis f. sp. tritici</name>
    <dbReference type="NCBI Taxonomy" id="168172"/>
    <lineage>
        <taxon>Eukaryota</taxon>
        <taxon>Fungi</taxon>
        <taxon>Dikarya</taxon>
        <taxon>Basidiomycota</taxon>
        <taxon>Pucciniomycotina</taxon>
        <taxon>Pucciniomycetes</taxon>
        <taxon>Pucciniales</taxon>
        <taxon>Pucciniaceae</taxon>
        <taxon>Puccinia</taxon>
    </lineage>
</organism>
<dbReference type="EMBL" id="CM045877">
    <property type="protein sequence ID" value="KAI7940839.1"/>
    <property type="molecule type" value="Genomic_DNA"/>
</dbReference>
<keyword evidence="2" id="KW-1185">Reference proteome</keyword>
<gene>
    <name evidence="1" type="ORF">MJO28_013124</name>
</gene>
<evidence type="ECO:0000313" key="1">
    <source>
        <dbReference type="EMBL" id="KAI7940839.1"/>
    </source>
</evidence>
<dbReference type="Proteomes" id="UP001060170">
    <property type="component" value="Chromosome 13"/>
</dbReference>
<sequence>MAQAKKRKVPPPCTSSPTDQTAESQAAGSNIEVTKSQSDIVLATPSISQATTTTELVKQPSNIKTDSNQLCRKRKAMSDIWDHFTKKGTGTYFHSHMIPSSLR</sequence>
<reference evidence="2" key="2">
    <citation type="journal article" date="2018" name="Mol. Plant Microbe Interact.">
        <title>Genome sequence resources for the wheat stripe rust pathogen (Puccinia striiformis f. sp. tritici) and the barley stripe rust pathogen (Puccinia striiformis f. sp. hordei).</title>
        <authorList>
            <person name="Xia C."/>
            <person name="Wang M."/>
            <person name="Yin C."/>
            <person name="Cornejo O.E."/>
            <person name="Hulbert S.H."/>
            <person name="Chen X."/>
        </authorList>
    </citation>
    <scope>NUCLEOTIDE SEQUENCE [LARGE SCALE GENOMIC DNA]</scope>
    <source>
        <strain evidence="2">93-210</strain>
    </source>
</reference>
<accession>A0ACC0DXP9</accession>
<evidence type="ECO:0000313" key="2">
    <source>
        <dbReference type="Proteomes" id="UP001060170"/>
    </source>
</evidence>
<protein>
    <submittedName>
        <fullName evidence="1">Uncharacterized protein</fullName>
    </submittedName>
</protein>
<name>A0ACC0DXP9_9BASI</name>
<proteinExistence type="predicted"/>